<comment type="function">
    <text evidence="13">Plays an important role in the de novo pathway and in the salvage pathway of purine nucleotide biosynthesis. Catalyzes the first commited step in the biosynthesis of AMP from IMP.</text>
</comment>
<keyword evidence="4 16" id="KW-0812">Transmembrane</keyword>
<accession>A0A8H4NHW3</accession>
<dbReference type="InterPro" id="IPR011701">
    <property type="entry name" value="MFS"/>
</dbReference>
<evidence type="ECO:0000256" key="8">
    <source>
        <dbReference type="ARBA" id="ARBA00022842"/>
    </source>
</evidence>
<evidence type="ECO:0000256" key="15">
    <source>
        <dbReference type="SAM" id="MobiDB-lite"/>
    </source>
</evidence>
<keyword evidence="19" id="KW-1185">Reference proteome</keyword>
<feature type="region of interest" description="Disordered" evidence="15">
    <location>
        <begin position="650"/>
        <end position="708"/>
    </location>
</feature>
<keyword evidence="8 13" id="KW-0460">Magnesium</keyword>
<dbReference type="OrthoDB" id="2985014at2759"/>
<sequence length="1096" mass="121949">MATSDKDQEKGFDEQSEMKNVSRGTVHDAAGHGQMATDAYGNSLVQFDPAAERRLRWKLDLYTVPTVAVLYLFCFIDRANIGNARIAGMEKDLKLVNYDYNKILSVFYISYIIFEIPATVTCKWMGPGWFLPLTSLLFGVVSIATAFVHSQAAICGVRFLLGIFEAGMLPGIAYYLSRWYKRSELTFRLSLYMVMAPLAGAFGGLLASAILKLPHFGGLHAWRMIFAIEGIITVGLSLLAFITLTDRPETARWLTQDEKDLCIARVKSERLAQTEVVDGIDRIKLWRGITNPVTIQIAFIFLFNNITVQGLAFFLPTIVRGIYPGYSTVQIQLHSVPPYAVGAVFAVLFPAISWRLDRRQIFIILSAPTVIIGYAMFLGSETPSVRYGACFLIASTCMVLGTMTNAHISANVVSDTARSAAIGFNVMFGNIGGLIATWSYLSKDAPHFPIGNGLNCATGCMIFILSICGYFWMKWDNRRRDSKNVEQELAGLSPEEIANLDWKHPGHRQDPNHGFRLLISAVQHFSPVNLHLVFPQWQTMNPPSPPLTRLNYVKSLEFFYRPNSPIKLRYDERCWGFVVLAGILLYCSTDRASGDNYWNSPVIRWKPGVATPPSEQTPVRPRDSTTNPYSIPSISQSDTYLQKIAPNQEITQRAHKRQKIASESQDSNLQSSSPQSSNMHQNSDPQHGTSSSLEPSNPGSGTDQESEYNKKFEGYTTLLDTTEKGKLTDILAPEAKLCARAAGGHNAGHSIYANGVSYSFHLLPSGLINPKCMNFIGSGVVFNVPQFFKELQDLSDKGLEVDDRILVSDRVHIDLQLHIAADGLEEKELGEGKIGTTGRGIGPSYSCKAARSGIRLADVFNPELFEQKLRRLADGYRKRYGDLFEYDVEEELARFQEYRPKLAKYAVDGVSFMRSAQESNTPILVEGANALMLDIDFGSYPYVTSSNTSLAGIIGGLTLNPKNITEIIGVVKAYTTRVGSGAFKTEDTGDVGTKLQEIGREWLDVLDTFETIRVATAYKIDGEELDSYPADLDVLDRCEVVYKDFPGWQKPTTNLSTYYDLPKEARAYIEFIEEFVGVKIKYIGTGPDRESMIKRA</sequence>
<reference evidence="18" key="1">
    <citation type="submission" date="2020-01" db="EMBL/GenBank/DDBJ databases">
        <title>Identification and distribution of gene clusters putatively required for synthesis of sphingolipid metabolism inhibitors in phylogenetically diverse species of the filamentous fungus Fusarium.</title>
        <authorList>
            <person name="Kim H.-S."/>
            <person name="Busman M."/>
            <person name="Brown D.W."/>
            <person name="Divon H."/>
            <person name="Uhlig S."/>
            <person name="Proctor R.H."/>
        </authorList>
    </citation>
    <scope>NUCLEOTIDE SEQUENCE</scope>
    <source>
        <strain evidence="18">NRRL 53441</strain>
    </source>
</reference>
<dbReference type="InterPro" id="IPR001114">
    <property type="entry name" value="Adenylosuccinate_synthetase"/>
</dbReference>
<feature type="binding site" evidence="13">
    <location>
        <position position="837"/>
    </location>
    <ligand>
        <name>IMP</name>
        <dbReference type="ChEBI" id="CHEBI:58053"/>
    </ligand>
</feature>
<dbReference type="Gene3D" id="1.10.300.10">
    <property type="entry name" value="Adenylosuccinate Synthetase, subunit A, domain 2"/>
    <property type="match status" value="1"/>
</dbReference>
<dbReference type="UniPathway" id="UPA00075">
    <property type="reaction ID" value="UER00335"/>
</dbReference>
<feature type="binding site" evidence="13">
    <location>
        <position position="929"/>
    </location>
    <ligand>
        <name>IMP</name>
        <dbReference type="ChEBI" id="CHEBI:58053"/>
    </ligand>
</feature>
<dbReference type="InterPro" id="IPR042111">
    <property type="entry name" value="Adenylosuccinate_synth_dom3"/>
</dbReference>
<comment type="subcellular location">
    <subcellularLocation>
        <location evidence="13">Cytoplasm</location>
    </subcellularLocation>
    <subcellularLocation>
        <location evidence="1">Membrane</location>
        <topology evidence="1">Multi-pass membrane protein</topology>
    </subcellularLocation>
</comment>
<comment type="similarity">
    <text evidence="13">Belongs to the adenylosuccinate synthetase family.</text>
</comment>
<keyword evidence="3 13" id="KW-0436">Ligase</keyword>
<dbReference type="SUPFAM" id="SSF103473">
    <property type="entry name" value="MFS general substrate transporter"/>
    <property type="match status" value="1"/>
</dbReference>
<keyword evidence="10 13" id="KW-0342">GTP-binding</keyword>
<feature type="transmembrane region" description="Helical" evidence="16">
    <location>
        <begin position="293"/>
        <end position="316"/>
    </location>
</feature>
<feature type="transmembrane region" description="Helical" evidence="16">
    <location>
        <begin position="61"/>
        <end position="81"/>
    </location>
</feature>
<evidence type="ECO:0000256" key="2">
    <source>
        <dbReference type="ARBA" id="ARBA00022448"/>
    </source>
</evidence>
<feature type="binding site" evidence="13">
    <location>
        <begin position="1084"/>
        <end position="1086"/>
    </location>
    <ligand>
        <name>GTP</name>
        <dbReference type="ChEBI" id="CHEBI:37565"/>
    </ligand>
</feature>
<dbReference type="PROSITE" id="PS50850">
    <property type="entry name" value="MFS"/>
    <property type="match status" value="1"/>
</dbReference>
<feature type="transmembrane region" description="Helical" evidence="16">
    <location>
        <begin position="361"/>
        <end position="379"/>
    </location>
</feature>
<feature type="compositionally biased region" description="Basic and acidic residues" evidence="15">
    <location>
        <begin position="1"/>
        <end position="17"/>
    </location>
</feature>
<dbReference type="InterPro" id="IPR027417">
    <property type="entry name" value="P-loop_NTPase"/>
</dbReference>
<dbReference type="FunFam" id="1.10.300.10:FF:000001">
    <property type="entry name" value="Adenylosuccinate synthetase"/>
    <property type="match status" value="1"/>
</dbReference>
<protein>
    <recommendedName>
        <fullName evidence="13">Adenylosuccinate synthetase</fullName>
        <shortName evidence="13">AMPSase</shortName>
        <shortName evidence="13">AdSS</shortName>
        <ecNumber evidence="13">6.3.4.4</ecNumber>
    </recommendedName>
    <alternativeName>
        <fullName evidence="13">IMP--aspartate ligase</fullName>
    </alternativeName>
</protein>
<comment type="catalytic activity">
    <reaction evidence="13">
        <text>IMP + L-aspartate + GTP = N(6)-(1,2-dicarboxyethyl)-AMP + GDP + phosphate + 2 H(+)</text>
        <dbReference type="Rhea" id="RHEA:15753"/>
        <dbReference type="ChEBI" id="CHEBI:15378"/>
        <dbReference type="ChEBI" id="CHEBI:29991"/>
        <dbReference type="ChEBI" id="CHEBI:37565"/>
        <dbReference type="ChEBI" id="CHEBI:43474"/>
        <dbReference type="ChEBI" id="CHEBI:57567"/>
        <dbReference type="ChEBI" id="CHEBI:58053"/>
        <dbReference type="ChEBI" id="CHEBI:58189"/>
        <dbReference type="EC" id="6.3.4.4"/>
    </reaction>
</comment>
<feature type="compositionally biased region" description="Low complexity" evidence="15">
    <location>
        <begin position="662"/>
        <end position="683"/>
    </location>
</feature>
<dbReference type="FunFam" id="1.20.1250.20:FF:000013">
    <property type="entry name" value="MFS general substrate transporter"/>
    <property type="match status" value="1"/>
</dbReference>
<proteinExistence type="inferred from homology"/>
<feature type="compositionally biased region" description="Polar residues" evidence="15">
    <location>
        <begin position="624"/>
        <end position="638"/>
    </location>
</feature>
<dbReference type="FunFam" id="1.20.1250.20:FF:000034">
    <property type="entry name" value="MFS general substrate transporter"/>
    <property type="match status" value="1"/>
</dbReference>
<feature type="active site" evidence="14">
    <location>
        <position position="848"/>
    </location>
</feature>
<dbReference type="GO" id="GO:0000287">
    <property type="term" value="F:magnesium ion binding"/>
    <property type="evidence" value="ECO:0007669"/>
    <property type="project" value="UniProtKB-UniRule"/>
</dbReference>
<dbReference type="PANTHER" id="PTHR11846">
    <property type="entry name" value="ADENYLOSUCCINATE SYNTHETASE"/>
    <property type="match status" value="1"/>
</dbReference>
<feature type="transmembrane region" description="Helical" evidence="16">
    <location>
        <begin position="420"/>
        <end position="440"/>
    </location>
</feature>
<dbReference type="Pfam" id="PF07690">
    <property type="entry name" value="MFS_1"/>
    <property type="match status" value="1"/>
</dbReference>
<evidence type="ECO:0000256" key="7">
    <source>
        <dbReference type="ARBA" id="ARBA00022755"/>
    </source>
</evidence>
<dbReference type="Gene3D" id="1.20.1250.20">
    <property type="entry name" value="MFS general substrate transporter like domains"/>
    <property type="match status" value="2"/>
</dbReference>
<keyword evidence="5 13" id="KW-0479">Metal-binding</keyword>
<feature type="transmembrane region" description="Helical" evidence="16">
    <location>
        <begin position="101"/>
        <end position="122"/>
    </location>
</feature>
<keyword evidence="9 16" id="KW-1133">Transmembrane helix</keyword>
<dbReference type="GO" id="GO:0046040">
    <property type="term" value="P:IMP metabolic process"/>
    <property type="evidence" value="ECO:0007669"/>
    <property type="project" value="TreeGrafter"/>
</dbReference>
<dbReference type="InterPro" id="IPR033128">
    <property type="entry name" value="Adenylosuccin_syn_Lys_AS"/>
</dbReference>
<organism evidence="18 19">
    <name type="scientific">Fusarium austroafricanum</name>
    <dbReference type="NCBI Taxonomy" id="2364996"/>
    <lineage>
        <taxon>Eukaryota</taxon>
        <taxon>Fungi</taxon>
        <taxon>Dikarya</taxon>
        <taxon>Ascomycota</taxon>
        <taxon>Pezizomycotina</taxon>
        <taxon>Sordariomycetes</taxon>
        <taxon>Hypocreomycetidae</taxon>
        <taxon>Hypocreales</taxon>
        <taxon>Nectriaceae</taxon>
        <taxon>Fusarium</taxon>
        <taxon>Fusarium concolor species complex</taxon>
    </lineage>
</organism>
<dbReference type="Gene3D" id="3.90.170.10">
    <property type="entry name" value="Adenylosuccinate Synthetase, subunit A, domain 3"/>
    <property type="match status" value="2"/>
</dbReference>
<dbReference type="PANTHER" id="PTHR11846:SF0">
    <property type="entry name" value="ADENYLOSUCCINATE SYNTHETASE"/>
    <property type="match status" value="1"/>
</dbReference>
<evidence type="ECO:0000256" key="12">
    <source>
        <dbReference type="ARBA" id="ARBA00023180"/>
    </source>
</evidence>
<dbReference type="InterPro" id="IPR036259">
    <property type="entry name" value="MFS_trans_sf"/>
</dbReference>
<dbReference type="Gene3D" id="3.40.440.10">
    <property type="entry name" value="Adenylosuccinate Synthetase, subunit A, domain 1"/>
    <property type="match status" value="1"/>
</dbReference>
<dbReference type="GO" id="GO:0005525">
    <property type="term" value="F:GTP binding"/>
    <property type="evidence" value="ECO:0007669"/>
    <property type="project" value="UniProtKB-UniRule"/>
</dbReference>
<dbReference type="GO" id="GO:0004019">
    <property type="term" value="F:adenylosuccinate synthase activity"/>
    <property type="evidence" value="ECO:0007669"/>
    <property type="project" value="UniProtKB-UniRule"/>
</dbReference>
<evidence type="ECO:0000313" key="18">
    <source>
        <dbReference type="EMBL" id="KAF4431828.1"/>
    </source>
</evidence>
<dbReference type="Pfam" id="PF00709">
    <property type="entry name" value="Adenylsucc_synt"/>
    <property type="match status" value="2"/>
</dbReference>
<dbReference type="EMBL" id="JAADJG010000962">
    <property type="protein sequence ID" value="KAF4431828.1"/>
    <property type="molecule type" value="Genomic_DNA"/>
</dbReference>
<dbReference type="GO" id="GO:0044208">
    <property type="term" value="P:'de novo' AMP biosynthetic process"/>
    <property type="evidence" value="ECO:0007669"/>
    <property type="project" value="UniProtKB-UniRule"/>
</dbReference>
<evidence type="ECO:0000256" key="16">
    <source>
        <dbReference type="SAM" id="Phobius"/>
    </source>
</evidence>
<dbReference type="HAMAP" id="MF_00011">
    <property type="entry name" value="Adenylosucc_synth"/>
    <property type="match status" value="1"/>
</dbReference>
<feature type="domain" description="Major facilitator superfamily (MFS) profile" evidence="17">
    <location>
        <begin position="63"/>
        <end position="477"/>
    </location>
</feature>
<feature type="binding site" evidence="13">
    <location>
        <begin position="748"/>
        <end position="750"/>
    </location>
    <ligand>
        <name>GTP</name>
        <dbReference type="ChEBI" id="CHEBI:37565"/>
    </ligand>
</feature>
<dbReference type="SMART" id="SM00788">
    <property type="entry name" value="Adenylsucc_synt"/>
    <property type="match status" value="1"/>
</dbReference>
<gene>
    <name evidence="18" type="ORF">F53441_13882</name>
</gene>
<feature type="binding site" evidence="13">
    <location>
        <position position="851"/>
    </location>
    <ligand>
        <name>IMP</name>
        <dbReference type="ChEBI" id="CHEBI:58053"/>
        <note>ligand shared between dimeric partners</note>
    </ligand>
</feature>
<dbReference type="InterPro" id="IPR042110">
    <property type="entry name" value="Adenylosuccinate_synth_dom2"/>
</dbReference>
<comment type="subunit">
    <text evidence="13">Homodimer.</text>
</comment>
<evidence type="ECO:0000256" key="14">
    <source>
        <dbReference type="PROSITE-ProRule" id="PRU10134"/>
    </source>
</evidence>
<feature type="transmembrane region" description="Helical" evidence="16">
    <location>
        <begin position="385"/>
        <end position="408"/>
    </location>
</feature>
<feature type="compositionally biased region" description="Polar residues" evidence="15">
    <location>
        <begin position="684"/>
        <end position="703"/>
    </location>
</feature>
<evidence type="ECO:0000256" key="10">
    <source>
        <dbReference type="ARBA" id="ARBA00023134"/>
    </source>
</evidence>
<keyword evidence="11 16" id="KW-0472">Membrane</keyword>
<dbReference type="GO" id="GO:0016020">
    <property type="term" value="C:membrane"/>
    <property type="evidence" value="ECO:0007669"/>
    <property type="project" value="UniProtKB-SubCell"/>
</dbReference>
<dbReference type="EC" id="6.3.4.4" evidence="13"/>
<keyword evidence="6 13" id="KW-0547">Nucleotide-binding</keyword>
<feature type="transmembrane region" description="Helical" evidence="16">
    <location>
        <begin position="129"/>
        <end position="150"/>
    </location>
</feature>
<comment type="pathway">
    <text evidence="13">Purine metabolism; AMP biosynthesis via de novo pathway; AMP from IMP: step 1/2.</text>
</comment>
<evidence type="ECO:0000256" key="13">
    <source>
        <dbReference type="HAMAP-Rule" id="MF_03125"/>
    </source>
</evidence>
<evidence type="ECO:0000256" key="9">
    <source>
        <dbReference type="ARBA" id="ARBA00022989"/>
    </source>
</evidence>
<evidence type="ECO:0000256" key="1">
    <source>
        <dbReference type="ARBA" id="ARBA00004141"/>
    </source>
</evidence>
<feature type="binding site" evidence="13">
    <location>
        <begin position="746"/>
        <end position="749"/>
    </location>
    <ligand>
        <name>IMP</name>
        <dbReference type="ChEBI" id="CHEBI:58053"/>
    </ligand>
</feature>
<feature type="active site" description="Proton donor" evidence="13">
    <location>
        <position position="749"/>
    </location>
</feature>
<comment type="cofactor">
    <cofactor evidence="13">
        <name>Mg(2+)</name>
        <dbReference type="ChEBI" id="CHEBI:18420"/>
    </cofactor>
    <text evidence="13">Binds 1 Mg(2+) ion per subunit.</text>
</comment>
<dbReference type="AlphaFoldDB" id="A0A8H4NHW3"/>
<keyword evidence="13" id="KW-0963">Cytoplasm</keyword>
<feature type="binding site" evidence="13">
    <location>
        <position position="748"/>
    </location>
    <ligand>
        <name>Mg(2+)</name>
        <dbReference type="ChEBI" id="CHEBI:18420"/>
    </ligand>
</feature>
<feature type="transmembrane region" description="Helical" evidence="16">
    <location>
        <begin position="222"/>
        <end position="244"/>
    </location>
</feature>
<evidence type="ECO:0000256" key="4">
    <source>
        <dbReference type="ARBA" id="ARBA00022692"/>
    </source>
</evidence>
<dbReference type="GO" id="GO:0005737">
    <property type="term" value="C:cytoplasm"/>
    <property type="evidence" value="ECO:0007669"/>
    <property type="project" value="UniProtKB-SubCell"/>
</dbReference>
<evidence type="ECO:0000259" key="17">
    <source>
        <dbReference type="PROSITE" id="PS50850"/>
    </source>
</evidence>
<name>A0A8H4NHW3_9HYPO</name>
<feature type="transmembrane region" description="Helical" evidence="16">
    <location>
        <begin position="156"/>
        <end position="177"/>
    </location>
</feature>
<dbReference type="InterPro" id="IPR042109">
    <property type="entry name" value="Adenylosuccinate_synth_dom1"/>
</dbReference>
<dbReference type="CDD" id="cd03108">
    <property type="entry name" value="AdSS"/>
    <property type="match status" value="1"/>
</dbReference>
<comment type="caution">
    <text evidence="18">The sequence shown here is derived from an EMBL/GenBank/DDBJ whole genome shotgun (WGS) entry which is preliminary data.</text>
</comment>
<evidence type="ECO:0000256" key="3">
    <source>
        <dbReference type="ARBA" id="ARBA00022598"/>
    </source>
</evidence>
<evidence type="ECO:0000313" key="19">
    <source>
        <dbReference type="Proteomes" id="UP000605986"/>
    </source>
</evidence>
<evidence type="ECO:0000256" key="11">
    <source>
        <dbReference type="ARBA" id="ARBA00023136"/>
    </source>
</evidence>
<feature type="region of interest" description="Disordered" evidence="15">
    <location>
        <begin position="604"/>
        <end position="638"/>
    </location>
</feature>
<feature type="region of interest" description="Disordered" evidence="15">
    <location>
        <begin position="1"/>
        <end position="23"/>
    </location>
</feature>
<feature type="transmembrane region" description="Helical" evidence="16">
    <location>
        <begin position="336"/>
        <end position="354"/>
    </location>
</feature>
<dbReference type="PROSITE" id="PS00513">
    <property type="entry name" value="ADENYLOSUCCIN_SYN_2"/>
    <property type="match status" value="1"/>
</dbReference>
<feature type="transmembrane region" description="Helical" evidence="16">
    <location>
        <begin position="189"/>
        <end position="210"/>
    </location>
</feature>
<feature type="transmembrane region" description="Helical" evidence="16">
    <location>
        <begin position="452"/>
        <end position="473"/>
    </location>
</feature>
<keyword evidence="7 13" id="KW-0658">Purine biosynthesis</keyword>
<dbReference type="Proteomes" id="UP000605986">
    <property type="component" value="Unassembled WGS sequence"/>
</dbReference>
<dbReference type="GO" id="GO:0022857">
    <property type="term" value="F:transmembrane transporter activity"/>
    <property type="evidence" value="ECO:0007669"/>
    <property type="project" value="InterPro"/>
</dbReference>
<keyword evidence="2" id="KW-0813">Transport</keyword>
<evidence type="ECO:0000256" key="5">
    <source>
        <dbReference type="ARBA" id="ARBA00022723"/>
    </source>
</evidence>
<comment type="caution">
    <text evidence="13">Lacks conserved residue(s) required for the propagation of feature annotation.</text>
</comment>
<keyword evidence="12" id="KW-0325">Glycoprotein</keyword>
<feature type="binding site" evidence="13">
    <location>
        <position position="944"/>
    </location>
    <ligand>
        <name>IMP</name>
        <dbReference type="ChEBI" id="CHEBI:58053"/>
    </ligand>
</feature>
<dbReference type="SUPFAM" id="SSF52540">
    <property type="entry name" value="P-loop containing nucleoside triphosphate hydrolases"/>
    <property type="match status" value="1"/>
</dbReference>
<evidence type="ECO:0000256" key="6">
    <source>
        <dbReference type="ARBA" id="ARBA00022741"/>
    </source>
</evidence>
<dbReference type="InterPro" id="IPR020846">
    <property type="entry name" value="MFS_dom"/>
</dbReference>